<dbReference type="GeneID" id="98141209"/>
<evidence type="ECO:0000313" key="3">
    <source>
        <dbReference type="Proteomes" id="UP001610432"/>
    </source>
</evidence>
<dbReference type="EMBL" id="JBFXLQ010000005">
    <property type="protein sequence ID" value="KAL2870611.1"/>
    <property type="molecule type" value="Genomic_DNA"/>
</dbReference>
<feature type="transmembrane region" description="Helical" evidence="1">
    <location>
        <begin position="174"/>
        <end position="194"/>
    </location>
</feature>
<keyword evidence="1" id="KW-0472">Membrane</keyword>
<dbReference type="Proteomes" id="UP001610432">
    <property type="component" value="Unassembled WGS sequence"/>
</dbReference>
<comment type="caution">
    <text evidence="2">The sequence shown here is derived from an EMBL/GenBank/DDBJ whole genome shotgun (WGS) entry which is preliminary data.</text>
</comment>
<evidence type="ECO:0000313" key="2">
    <source>
        <dbReference type="EMBL" id="KAL2870611.1"/>
    </source>
</evidence>
<organism evidence="2 3">
    <name type="scientific">Aspergillus lucknowensis</name>
    <dbReference type="NCBI Taxonomy" id="176173"/>
    <lineage>
        <taxon>Eukaryota</taxon>
        <taxon>Fungi</taxon>
        <taxon>Dikarya</taxon>
        <taxon>Ascomycota</taxon>
        <taxon>Pezizomycotina</taxon>
        <taxon>Eurotiomycetes</taxon>
        <taxon>Eurotiomycetidae</taxon>
        <taxon>Eurotiales</taxon>
        <taxon>Aspergillaceae</taxon>
        <taxon>Aspergillus</taxon>
        <taxon>Aspergillus subgen. Nidulantes</taxon>
    </lineage>
</organism>
<name>A0ABR4M1L3_9EURO</name>
<keyword evidence="3" id="KW-1185">Reference proteome</keyword>
<evidence type="ECO:0000256" key="1">
    <source>
        <dbReference type="SAM" id="Phobius"/>
    </source>
</evidence>
<gene>
    <name evidence="2" type="ORF">BJX67DRAFT_243474</name>
</gene>
<accession>A0ABR4M1L3</accession>
<keyword evidence="1" id="KW-0812">Transmembrane</keyword>
<sequence length="199" mass="23204">MNSWRKENRTRSSRVFKLPQMDGRTKIEASDRRRPLDSRPAVVLSFLLLIVVWRDERDLHPSTRGVCLGAKPSLLDSFSLRWSDCHALSDRWFEECWFVVRFHCWVTNERPRKQQAKHGAVAAACQRLSDAPAPAWLPVPQRLICWPDKPYPHLSGFYELSFSMCWQLVFRGRLPLLLSFSLFFVSLLLIARSVPHVTQ</sequence>
<keyword evidence="1" id="KW-1133">Transmembrane helix</keyword>
<proteinExistence type="predicted"/>
<dbReference type="RefSeq" id="XP_070889590.1">
    <property type="nucleotide sequence ID" value="XM_071026137.1"/>
</dbReference>
<protein>
    <submittedName>
        <fullName evidence="2">Uncharacterized protein</fullName>
    </submittedName>
</protein>
<reference evidence="2 3" key="1">
    <citation type="submission" date="2024-07" db="EMBL/GenBank/DDBJ databases">
        <title>Section-level genome sequencing and comparative genomics of Aspergillus sections Usti and Cavernicolus.</title>
        <authorList>
            <consortium name="Lawrence Berkeley National Laboratory"/>
            <person name="Nybo J.L."/>
            <person name="Vesth T.C."/>
            <person name="Theobald S."/>
            <person name="Frisvad J.C."/>
            <person name="Larsen T.O."/>
            <person name="Kjaerboelling I."/>
            <person name="Rothschild-Mancinelli K."/>
            <person name="Lyhne E.K."/>
            <person name="Kogle M.E."/>
            <person name="Barry K."/>
            <person name="Clum A."/>
            <person name="Na H."/>
            <person name="Ledsgaard L."/>
            <person name="Lin J."/>
            <person name="Lipzen A."/>
            <person name="Kuo A."/>
            <person name="Riley R."/>
            <person name="Mondo S."/>
            <person name="Labutti K."/>
            <person name="Haridas S."/>
            <person name="Pangalinan J."/>
            <person name="Salamov A.A."/>
            <person name="Simmons B.A."/>
            <person name="Magnuson J.K."/>
            <person name="Chen J."/>
            <person name="Drula E."/>
            <person name="Henrissat B."/>
            <person name="Wiebenga A."/>
            <person name="Lubbers R.J."/>
            <person name="Gomes A.C."/>
            <person name="Macurrencykelacurrency M.R."/>
            <person name="Stajich J."/>
            <person name="Grigoriev I.V."/>
            <person name="Mortensen U.H."/>
            <person name="De Vries R.P."/>
            <person name="Baker S.E."/>
            <person name="Andersen M.R."/>
        </authorList>
    </citation>
    <scope>NUCLEOTIDE SEQUENCE [LARGE SCALE GENOMIC DNA]</scope>
    <source>
        <strain evidence="2 3">CBS 449.75</strain>
    </source>
</reference>